<reference evidence="1 2" key="1">
    <citation type="journal article" date="2024" name="J Genomics">
        <title>Draft genome sequencing and assembly of Favolaschia claudopus CIRM-BRFM 2984 isolated from oak limbs.</title>
        <authorList>
            <person name="Navarro D."/>
            <person name="Drula E."/>
            <person name="Chaduli D."/>
            <person name="Cazenave R."/>
            <person name="Ahrendt S."/>
            <person name="Wang J."/>
            <person name="Lipzen A."/>
            <person name="Daum C."/>
            <person name="Barry K."/>
            <person name="Grigoriev I.V."/>
            <person name="Favel A."/>
            <person name="Rosso M.N."/>
            <person name="Martin F."/>
        </authorList>
    </citation>
    <scope>NUCLEOTIDE SEQUENCE [LARGE SCALE GENOMIC DNA]</scope>
    <source>
        <strain evidence="1 2">CIRM-BRFM 2984</strain>
    </source>
</reference>
<dbReference type="EMBL" id="JAWWNJ010000106">
    <property type="protein sequence ID" value="KAK6992829.1"/>
    <property type="molecule type" value="Genomic_DNA"/>
</dbReference>
<dbReference type="AlphaFoldDB" id="A0AAV9ZVE5"/>
<accession>A0AAV9ZVE5</accession>
<gene>
    <name evidence="1" type="ORF">R3P38DRAFT_2801529</name>
</gene>
<evidence type="ECO:0000313" key="1">
    <source>
        <dbReference type="EMBL" id="KAK6992829.1"/>
    </source>
</evidence>
<keyword evidence="2" id="KW-1185">Reference proteome</keyword>
<sequence>MSLADLLDFLNLVAFQETWTRGEYFNILPKTKPLPAPCIRRRGRNFTSFTNFMQVEVKEASAARHRHCRIDLSTRCCHSLATATTTSSTPTPTTEFDSSGLRFAEIMLVGELWCLTLCIHAWVYRSAAQARRHIPRRSNIWQHGPCFDLLYEHEVIFSVADGWARAQEGRLAGGRSQTLRAYTTFRESWGPNSSLLPADVRRLSIPTFLFLAATTGAVAPGTNELPSPLITPTGVSVNHAALQTPPALSLLRETRAAFIFPLTRSRARIISASSSGSPCSMVSDFRFGDC</sequence>
<comment type="caution">
    <text evidence="1">The sequence shown here is derived from an EMBL/GenBank/DDBJ whole genome shotgun (WGS) entry which is preliminary data.</text>
</comment>
<name>A0AAV9ZVE5_9AGAR</name>
<organism evidence="1 2">
    <name type="scientific">Favolaschia claudopus</name>
    <dbReference type="NCBI Taxonomy" id="2862362"/>
    <lineage>
        <taxon>Eukaryota</taxon>
        <taxon>Fungi</taxon>
        <taxon>Dikarya</taxon>
        <taxon>Basidiomycota</taxon>
        <taxon>Agaricomycotina</taxon>
        <taxon>Agaricomycetes</taxon>
        <taxon>Agaricomycetidae</taxon>
        <taxon>Agaricales</taxon>
        <taxon>Marasmiineae</taxon>
        <taxon>Mycenaceae</taxon>
        <taxon>Favolaschia</taxon>
    </lineage>
</organism>
<proteinExistence type="predicted"/>
<evidence type="ECO:0000313" key="2">
    <source>
        <dbReference type="Proteomes" id="UP001362999"/>
    </source>
</evidence>
<dbReference type="Proteomes" id="UP001362999">
    <property type="component" value="Unassembled WGS sequence"/>
</dbReference>
<protein>
    <submittedName>
        <fullName evidence="1">Uncharacterized protein</fullName>
    </submittedName>
</protein>